<reference evidence="1" key="1">
    <citation type="journal article" date="2021" name="Proc. Natl. Acad. Sci. U.S.A.">
        <title>A Catalog of Tens of Thousands of Viruses from Human Metagenomes Reveals Hidden Associations with Chronic Diseases.</title>
        <authorList>
            <person name="Tisza M.J."/>
            <person name="Buck C.B."/>
        </authorList>
    </citation>
    <scope>NUCLEOTIDE SEQUENCE</scope>
    <source>
        <strain evidence="1">CtRPH1</strain>
    </source>
</reference>
<dbReference type="InterPro" id="IPR011604">
    <property type="entry name" value="PDDEXK-like_dom_sf"/>
</dbReference>
<dbReference type="Pfam" id="PF10926">
    <property type="entry name" value="DUF2800"/>
    <property type="match status" value="1"/>
</dbReference>
<dbReference type="Gene3D" id="3.90.320.10">
    <property type="match status" value="1"/>
</dbReference>
<dbReference type="EMBL" id="BK014862">
    <property type="protein sequence ID" value="DAD79253.1"/>
    <property type="molecule type" value="Genomic_DNA"/>
</dbReference>
<proteinExistence type="predicted"/>
<name>A0A8S5MAC0_9CAUD</name>
<dbReference type="InterPro" id="IPR021229">
    <property type="entry name" value="DUF2800"/>
</dbReference>
<accession>A0A8S5MAC0</accession>
<evidence type="ECO:0000313" key="1">
    <source>
        <dbReference type="EMBL" id="DAD79253.1"/>
    </source>
</evidence>
<organism evidence="1">
    <name type="scientific">Myoviridae sp. ctRPH1</name>
    <dbReference type="NCBI Taxonomy" id="2826650"/>
    <lineage>
        <taxon>Viruses</taxon>
        <taxon>Duplodnaviria</taxon>
        <taxon>Heunggongvirae</taxon>
        <taxon>Uroviricota</taxon>
        <taxon>Caudoviricetes</taxon>
    </lineage>
</organism>
<sequence>MKDHSVRTHALLSASSAHRWLACPASAVAAEAYPNEQTEFTREGTLAHEVAEVVAREQLRPETGRDGFAPEVTQEMLDCAAGYRDYIQEQTKSDSAAVLLEQRVDFSPWVPDGFGTCDCIILQDDTMTVIDYKYGQGVPVSAEGNPQLRLYALGALNDYGIAVDVQKVEMHIYQPRINNVSADTITAAELLEWAEKTVKPIAQKAAKGKGGYSAGPHCRFCPHAGRCRELTKTCTEFVETHDLRVAVPVLAPHEVADVLRMLPLISLWAKRVNAQALDTLLGGGTIPGYKVVEGKQGNRQWLDELKVAEALHAAGYKPEDITETKLLSPAAMDKAIGKKRAAELLDALIYRTSGVPTIVPETDKRPAYDPLAEAKKDFE</sequence>
<protein>
    <submittedName>
        <fullName evidence="1">PD-(D/E)XK nuclease superfamily protein</fullName>
    </submittedName>
</protein>